<dbReference type="InterPro" id="IPR039498">
    <property type="entry name" value="NTP_transf_5"/>
</dbReference>
<dbReference type="AlphaFoldDB" id="A0A096A9M3"/>
<evidence type="ECO:0008006" key="3">
    <source>
        <dbReference type="Google" id="ProtNLM"/>
    </source>
</evidence>
<organism evidence="1 2">
    <name type="scientific">Prevotella bivia DNF00320</name>
    <dbReference type="NCBI Taxonomy" id="1401068"/>
    <lineage>
        <taxon>Bacteria</taxon>
        <taxon>Pseudomonadati</taxon>
        <taxon>Bacteroidota</taxon>
        <taxon>Bacteroidia</taxon>
        <taxon>Bacteroidales</taxon>
        <taxon>Prevotellaceae</taxon>
        <taxon>Prevotella</taxon>
    </lineage>
</organism>
<dbReference type="EMBL" id="JRNQ01000071">
    <property type="protein sequence ID" value="KGF43655.1"/>
    <property type="molecule type" value="Genomic_DNA"/>
</dbReference>
<accession>A0A096A9M3</accession>
<comment type="caution">
    <text evidence="1">The sequence shown here is derived from an EMBL/GenBank/DDBJ whole genome shotgun (WGS) entry which is preliminary data.</text>
</comment>
<dbReference type="Proteomes" id="UP000029525">
    <property type="component" value="Unassembled WGS sequence"/>
</dbReference>
<gene>
    <name evidence="1" type="ORF">HMPREF0647_09495</name>
</gene>
<reference evidence="1 2" key="1">
    <citation type="submission" date="2014-07" db="EMBL/GenBank/DDBJ databases">
        <authorList>
            <person name="McCorrison J."/>
            <person name="Sanka R."/>
            <person name="Torralba M."/>
            <person name="Gillis M."/>
            <person name="Haft D.H."/>
            <person name="Methe B."/>
            <person name="Sutton G."/>
            <person name="Nelson K.E."/>
        </authorList>
    </citation>
    <scope>NUCLEOTIDE SEQUENCE [LARGE SCALE GENOMIC DNA]</scope>
    <source>
        <strain evidence="1 2">DNF00320</strain>
    </source>
</reference>
<evidence type="ECO:0000313" key="1">
    <source>
        <dbReference type="EMBL" id="KGF43655.1"/>
    </source>
</evidence>
<protein>
    <recommendedName>
        <fullName evidence="3">Nucleotidyltransferase</fullName>
    </recommendedName>
</protein>
<dbReference type="OrthoDB" id="9812148at2"/>
<name>A0A096A9M3_9BACT</name>
<dbReference type="Pfam" id="PF14907">
    <property type="entry name" value="NTP_transf_5"/>
    <property type="match status" value="1"/>
</dbReference>
<sequence>MKLDSNTELYFEFIKYCLKDEQDIPSFIKEMDWEGLYQFGKEQAILGILFKGIERLKDSAYKPSVAVIMKFYAYYNEIVKLNRQVYQDANKLSLDFKGKYGINTCIMKGQANALMYPDPWVRQPGDIDVWTDADTVDVIKLARQLNPKAELGYHHIEIEFLRTPVELHFFPSFMGNLFYEWRLRTFFDSKKSLQFQNKKALPDNLGSINCFTKDFDSVFQLSHLMHHFFFEGIGLRQMVDYFYLLKQGFTEEEKRQVVEVIKRVNMFKFATGVMYIMKESLGLEDKYLLMQPNARIGKMLEKEIVLAGNFGFYDTRFKFRGKSVYAQYLLELYRNLHFAIDFPSETVWGRPISRWWHMVYKAWLRYRARS</sequence>
<proteinExistence type="predicted"/>
<dbReference type="RefSeq" id="WP_036868183.1">
    <property type="nucleotide sequence ID" value="NZ_JRNQ01000071.1"/>
</dbReference>
<evidence type="ECO:0000313" key="2">
    <source>
        <dbReference type="Proteomes" id="UP000029525"/>
    </source>
</evidence>